<dbReference type="EMBL" id="JAEAOA010001763">
    <property type="protein sequence ID" value="KAK3597848.1"/>
    <property type="molecule type" value="Genomic_DNA"/>
</dbReference>
<gene>
    <name evidence="1" type="ORF">CHS0354_029419</name>
</gene>
<name>A0AAE0SUL2_9BIVA</name>
<dbReference type="Proteomes" id="UP001195483">
    <property type="component" value="Unassembled WGS sequence"/>
</dbReference>
<evidence type="ECO:0000313" key="2">
    <source>
        <dbReference type="Proteomes" id="UP001195483"/>
    </source>
</evidence>
<organism evidence="1 2">
    <name type="scientific">Potamilus streckersoni</name>
    <dbReference type="NCBI Taxonomy" id="2493646"/>
    <lineage>
        <taxon>Eukaryota</taxon>
        <taxon>Metazoa</taxon>
        <taxon>Spiralia</taxon>
        <taxon>Lophotrochozoa</taxon>
        <taxon>Mollusca</taxon>
        <taxon>Bivalvia</taxon>
        <taxon>Autobranchia</taxon>
        <taxon>Heteroconchia</taxon>
        <taxon>Palaeoheterodonta</taxon>
        <taxon>Unionida</taxon>
        <taxon>Unionoidea</taxon>
        <taxon>Unionidae</taxon>
        <taxon>Ambleminae</taxon>
        <taxon>Lampsilini</taxon>
        <taxon>Potamilus</taxon>
    </lineage>
</organism>
<proteinExistence type="predicted"/>
<sequence>MATCGERAIYLANNQRTPPHLVERYRSLQKEKNPGDKALPTFEVAVIYNPVDKPTLITTIYEAVGCES</sequence>
<keyword evidence="2" id="KW-1185">Reference proteome</keyword>
<evidence type="ECO:0000313" key="1">
    <source>
        <dbReference type="EMBL" id="KAK3597848.1"/>
    </source>
</evidence>
<dbReference type="AlphaFoldDB" id="A0AAE0SUL2"/>
<comment type="caution">
    <text evidence="1">The sequence shown here is derived from an EMBL/GenBank/DDBJ whole genome shotgun (WGS) entry which is preliminary data.</text>
</comment>
<reference evidence="1" key="3">
    <citation type="submission" date="2023-05" db="EMBL/GenBank/DDBJ databases">
        <authorList>
            <person name="Smith C.H."/>
        </authorList>
    </citation>
    <scope>NUCLEOTIDE SEQUENCE</scope>
    <source>
        <strain evidence="1">CHS0354</strain>
        <tissue evidence="1">Mantle</tissue>
    </source>
</reference>
<protein>
    <submittedName>
        <fullName evidence="1">Uncharacterized protein</fullName>
    </submittedName>
</protein>
<reference evidence="1" key="2">
    <citation type="journal article" date="2021" name="Genome Biol. Evol.">
        <title>Developing a high-quality reference genome for a parasitic bivalve with doubly uniparental inheritance (Bivalvia: Unionida).</title>
        <authorList>
            <person name="Smith C.H."/>
        </authorList>
    </citation>
    <scope>NUCLEOTIDE SEQUENCE</scope>
    <source>
        <strain evidence="1">CHS0354</strain>
        <tissue evidence="1">Mantle</tissue>
    </source>
</reference>
<reference evidence="1" key="1">
    <citation type="journal article" date="2021" name="Genome Biol. Evol.">
        <title>A High-Quality Reference Genome for a Parasitic Bivalve with Doubly Uniparental Inheritance (Bivalvia: Unionida).</title>
        <authorList>
            <person name="Smith C.H."/>
        </authorList>
    </citation>
    <scope>NUCLEOTIDE SEQUENCE</scope>
    <source>
        <strain evidence="1">CHS0354</strain>
    </source>
</reference>
<accession>A0AAE0SUL2</accession>